<dbReference type="Proteomes" id="UP000614714">
    <property type="component" value="Unassembled WGS sequence"/>
</dbReference>
<keyword evidence="12" id="KW-0902">Two-component regulatory system</keyword>
<accession>A0ABS0YD56</accession>
<dbReference type="PRINTS" id="PR00344">
    <property type="entry name" value="BCTRLSENSOR"/>
</dbReference>
<evidence type="ECO:0000256" key="9">
    <source>
        <dbReference type="ARBA" id="ARBA00022777"/>
    </source>
</evidence>
<keyword evidence="5" id="KW-0597">Phosphoprotein</keyword>
<dbReference type="EMBL" id="JAEMHL010000003">
    <property type="protein sequence ID" value="MBJ6750241.1"/>
    <property type="molecule type" value="Genomic_DNA"/>
</dbReference>
<dbReference type="GO" id="GO:0016301">
    <property type="term" value="F:kinase activity"/>
    <property type="evidence" value="ECO:0007669"/>
    <property type="project" value="UniProtKB-KW"/>
</dbReference>
<evidence type="ECO:0000256" key="3">
    <source>
        <dbReference type="ARBA" id="ARBA00012438"/>
    </source>
</evidence>
<sequence length="406" mass="44280">MFRKAILLLGVAVTCCLLWFAVYDYREAGPIARENLRGLELSLTTAIEKLAANDPSLETLHSFHPPDVAYFALVDRQGVYRFHSNHDLIGATVGRHSDQDISLLTRSETRVVLGTGERAYQFVSPVTLHGEPLALVLALHTYRADAVIRRARLNMTIVLGLVAVGWLLAVGLARYARRDERHREELARREALAKLGEMGAVLAHEIRNPLAGIKGFAQVIAAKPQETRNAAFAQSIVTEAVRLESLVNDLLAYAGNEPEVVADFPLADLLAHTVSLLQPDAVANGVTINWRCPADLLLRGNRDRIEQALLNLGHNAVQAMPDGGQLHVLAERSGKDAVVSIRDNGSGIAEEHRTHVFDPFFTTKSRGTGLGLALCRKIVEANRGSIMLQSRAGEGTVVTLTLPCAR</sequence>
<dbReference type="PANTHER" id="PTHR43065:SF10">
    <property type="entry name" value="PEROXIDE STRESS-ACTIVATED HISTIDINE KINASE MAK3"/>
    <property type="match status" value="1"/>
</dbReference>
<evidence type="ECO:0000256" key="4">
    <source>
        <dbReference type="ARBA" id="ARBA00022475"/>
    </source>
</evidence>
<dbReference type="SUPFAM" id="SSF47384">
    <property type="entry name" value="Homodimeric domain of signal transducing histidine kinase"/>
    <property type="match status" value="1"/>
</dbReference>
<dbReference type="SUPFAM" id="SSF103190">
    <property type="entry name" value="Sensory domain-like"/>
    <property type="match status" value="1"/>
</dbReference>
<evidence type="ECO:0000256" key="5">
    <source>
        <dbReference type="ARBA" id="ARBA00022553"/>
    </source>
</evidence>
<feature type="transmembrane region" description="Helical" evidence="13">
    <location>
        <begin position="153"/>
        <end position="173"/>
    </location>
</feature>
<evidence type="ECO:0000259" key="14">
    <source>
        <dbReference type="PROSITE" id="PS50109"/>
    </source>
</evidence>
<keyword evidence="11 13" id="KW-1133">Transmembrane helix</keyword>
<dbReference type="SMART" id="SM00388">
    <property type="entry name" value="HisKA"/>
    <property type="match status" value="1"/>
</dbReference>
<evidence type="ECO:0000256" key="1">
    <source>
        <dbReference type="ARBA" id="ARBA00000085"/>
    </source>
</evidence>
<evidence type="ECO:0000256" key="8">
    <source>
        <dbReference type="ARBA" id="ARBA00022741"/>
    </source>
</evidence>
<evidence type="ECO:0000313" key="15">
    <source>
        <dbReference type="EMBL" id="MBJ6750241.1"/>
    </source>
</evidence>
<dbReference type="InterPro" id="IPR036097">
    <property type="entry name" value="HisK_dim/P_sf"/>
</dbReference>
<reference evidence="15 16" key="1">
    <citation type="submission" date="2020-12" db="EMBL/GenBank/DDBJ databases">
        <title>Geomonas sp. Red421, isolated from paddy soil.</title>
        <authorList>
            <person name="Xu Z."/>
            <person name="Zhang Z."/>
            <person name="Masuda Y."/>
            <person name="Itoh H."/>
            <person name="Senoo K."/>
        </authorList>
    </citation>
    <scope>NUCLEOTIDE SEQUENCE [LARGE SCALE GENOMIC DNA]</scope>
    <source>
        <strain evidence="15 16">Red421</strain>
    </source>
</reference>
<comment type="catalytic activity">
    <reaction evidence="1">
        <text>ATP + protein L-histidine = ADP + protein N-phospho-L-histidine.</text>
        <dbReference type="EC" id="2.7.13.3"/>
    </reaction>
</comment>
<dbReference type="SMART" id="SM00387">
    <property type="entry name" value="HATPase_c"/>
    <property type="match status" value="1"/>
</dbReference>
<evidence type="ECO:0000313" key="16">
    <source>
        <dbReference type="Proteomes" id="UP000614714"/>
    </source>
</evidence>
<feature type="domain" description="Histidine kinase" evidence="14">
    <location>
        <begin position="201"/>
        <end position="406"/>
    </location>
</feature>
<comment type="subcellular location">
    <subcellularLocation>
        <location evidence="2">Cell membrane</location>
        <topology evidence="2">Multi-pass membrane protein</topology>
    </subcellularLocation>
</comment>
<dbReference type="PROSITE" id="PS50109">
    <property type="entry name" value="HIS_KIN"/>
    <property type="match status" value="1"/>
</dbReference>
<dbReference type="InterPro" id="IPR036890">
    <property type="entry name" value="HATPase_C_sf"/>
</dbReference>
<evidence type="ECO:0000256" key="2">
    <source>
        <dbReference type="ARBA" id="ARBA00004651"/>
    </source>
</evidence>
<keyword evidence="9 15" id="KW-0418">Kinase</keyword>
<protein>
    <recommendedName>
        <fullName evidence="3">histidine kinase</fullName>
        <ecNumber evidence="3">2.7.13.3</ecNumber>
    </recommendedName>
</protein>
<dbReference type="RefSeq" id="WP_199388757.1">
    <property type="nucleotide sequence ID" value="NZ_JAEMHL010000003.1"/>
</dbReference>
<dbReference type="InterPro" id="IPR003661">
    <property type="entry name" value="HisK_dim/P_dom"/>
</dbReference>
<gene>
    <name evidence="15" type="ORF">JFN91_08455</name>
</gene>
<organism evidence="15 16">
    <name type="scientific">Geomonas anaerohicana</name>
    <dbReference type="NCBI Taxonomy" id="2798583"/>
    <lineage>
        <taxon>Bacteria</taxon>
        <taxon>Pseudomonadati</taxon>
        <taxon>Thermodesulfobacteriota</taxon>
        <taxon>Desulfuromonadia</taxon>
        <taxon>Geobacterales</taxon>
        <taxon>Geobacteraceae</taxon>
        <taxon>Geomonas</taxon>
    </lineage>
</organism>
<dbReference type="EC" id="2.7.13.3" evidence="3"/>
<evidence type="ECO:0000256" key="11">
    <source>
        <dbReference type="ARBA" id="ARBA00022989"/>
    </source>
</evidence>
<evidence type="ECO:0000256" key="6">
    <source>
        <dbReference type="ARBA" id="ARBA00022679"/>
    </source>
</evidence>
<dbReference type="Pfam" id="PF02518">
    <property type="entry name" value="HATPase_c"/>
    <property type="match status" value="1"/>
</dbReference>
<keyword evidence="4" id="KW-1003">Cell membrane</keyword>
<dbReference type="SUPFAM" id="SSF55874">
    <property type="entry name" value="ATPase domain of HSP90 chaperone/DNA topoisomerase II/histidine kinase"/>
    <property type="match status" value="1"/>
</dbReference>
<proteinExistence type="predicted"/>
<evidence type="ECO:0000256" key="10">
    <source>
        <dbReference type="ARBA" id="ARBA00022840"/>
    </source>
</evidence>
<dbReference type="InterPro" id="IPR004358">
    <property type="entry name" value="Sig_transdc_His_kin-like_C"/>
</dbReference>
<comment type="caution">
    <text evidence="15">The sequence shown here is derived from an EMBL/GenBank/DDBJ whole genome shotgun (WGS) entry which is preliminary data.</text>
</comment>
<dbReference type="InterPro" id="IPR003594">
    <property type="entry name" value="HATPase_dom"/>
</dbReference>
<evidence type="ECO:0000256" key="12">
    <source>
        <dbReference type="ARBA" id="ARBA00023012"/>
    </source>
</evidence>
<dbReference type="Pfam" id="PF00512">
    <property type="entry name" value="HisKA"/>
    <property type="match status" value="1"/>
</dbReference>
<dbReference type="InterPro" id="IPR005467">
    <property type="entry name" value="His_kinase_dom"/>
</dbReference>
<dbReference type="Gene3D" id="3.30.565.10">
    <property type="entry name" value="Histidine kinase-like ATPase, C-terminal domain"/>
    <property type="match status" value="1"/>
</dbReference>
<keyword evidence="10" id="KW-0067">ATP-binding</keyword>
<keyword evidence="16" id="KW-1185">Reference proteome</keyword>
<keyword evidence="6" id="KW-0808">Transferase</keyword>
<name>A0ABS0YD56_9BACT</name>
<keyword evidence="7 13" id="KW-0812">Transmembrane</keyword>
<keyword evidence="8" id="KW-0547">Nucleotide-binding</keyword>
<evidence type="ECO:0000256" key="7">
    <source>
        <dbReference type="ARBA" id="ARBA00022692"/>
    </source>
</evidence>
<dbReference type="InterPro" id="IPR029151">
    <property type="entry name" value="Sensor-like_sf"/>
</dbReference>
<dbReference type="Gene3D" id="1.10.287.130">
    <property type="match status" value="1"/>
</dbReference>
<evidence type="ECO:0000256" key="13">
    <source>
        <dbReference type="SAM" id="Phobius"/>
    </source>
</evidence>
<dbReference type="CDD" id="cd00082">
    <property type="entry name" value="HisKA"/>
    <property type="match status" value="1"/>
</dbReference>
<keyword evidence="13" id="KW-0472">Membrane</keyword>
<dbReference type="PANTHER" id="PTHR43065">
    <property type="entry name" value="SENSOR HISTIDINE KINASE"/>
    <property type="match status" value="1"/>
</dbReference>